<dbReference type="InterPro" id="IPR052897">
    <property type="entry name" value="Sec-Metab_Biosynth_Hydrolase"/>
</dbReference>
<dbReference type="PANTHER" id="PTHR37017:SF11">
    <property type="entry name" value="ESTERASE_LIPASE_THIOESTERASE DOMAIN-CONTAINING PROTEIN"/>
    <property type="match status" value="1"/>
</dbReference>
<dbReference type="EMBL" id="SJKB01000006">
    <property type="protein sequence ID" value="TCC60245.1"/>
    <property type="molecule type" value="Genomic_DNA"/>
</dbReference>
<reference evidence="2 3" key="1">
    <citation type="submission" date="2019-02" db="EMBL/GenBank/DDBJ databases">
        <title>Kribbella capetownensis sp. nov. and Kribbella speibonae sp. nov., isolated from soil.</title>
        <authorList>
            <person name="Curtis S.M."/>
            <person name="Norton I."/>
            <person name="Everest G.J."/>
            <person name="Meyers P.R."/>
        </authorList>
    </citation>
    <scope>NUCLEOTIDE SEQUENCE [LARGE SCALE GENOMIC DNA]</scope>
    <source>
        <strain evidence="2 3">NRRL B-24813</strain>
    </source>
</reference>
<dbReference type="GO" id="GO:0016787">
    <property type="term" value="F:hydrolase activity"/>
    <property type="evidence" value="ECO:0007669"/>
    <property type="project" value="UniProtKB-KW"/>
</dbReference>
<evidence type="ECO:0000259" key="1">
    <source>
        <dbReference type="Pfam" id="PF12697"/>
    </source>
</evidence>
<gene>
    <name evidence="2" type="ORF">E0H73_20005</name>
</gene>
<sequence>MTDKTPTVVLVHGAFAENSSWTGVIAELKTRGINAVAVSNELRGPALDGSRVAAQVREIDGPVVLVGHSYGGAVITAAANEADNVTGLVYVAAFLPDEGESLQDLLGSFPANDFPAGLVPHTLPTADGGEETYLSIALDKFPTLFAADVEDADLLARTQKAIAAAAFDEKAGPASWKRLPVHVLVATGDAAIPPEGERIMAARAKATTIEVDGSHAVAVSQPKAVADFIATAVEAGAAR</sequence>
<accession>A0A4R0KVX3</accession>
<dbReference type="Pfam" id="PF12697">
    <property type="entry name" value="Abhydrolase_6"/>
    <property type="match status" value="1"/>
</dbReference>
<evidence type="ECO:0000313" key="3">
    <source>
        <dbReference type="Proteomes" id="UP000291144"/>
    </source>
</evidence>
<proteinExistence type="predicted"/>
<name>A0A4R0KVX3_9ACTN</name>
<comment type="caution">
    <text evidence="2">The sequence shown here is derived from an EMBL/GenBank/DDBJ whole genome shotgun (WGS) entry which is preliminary data.</text>
</comment>
<feature type="domain" description="AB hydrolase-1" evidence="1">
    <location>
        <begin position="8"/>
        <end position="227"/>
    </location>
</feature>
<dbReference type="Proteomes" id="UP000291144">
    <property type="component" value="Unassembled WGS sequence"/>
</dbReference>
<dbReference type="InterPro" id="IPR029058">
    <property type="entry name" value="AB_hydrolase_fold"/>
</dbReference>
<dbReference type="AlphaFoldDB" id="A0A4R0KVX3"/>
<organism evidence="2 3">
    <name type="scientific">Kribbella pittospori</name>
    <dbReference type="NCBI Taxonomy" id="722689"/>
    <lineage>
        <taxon>Bacteria</taxon>
        <taxon>Bacillati</taxon>
        <taxon>Actinomycetota</taxon>
        <taxon>Actinomycetes</taxon>
        <taxon>Propionibacteriales</taxon>
        <taxon>Kribbellaceae</taxon>
        <taxon>Kribbella</taxon>
    </lineage>
</organism>
<protein>
    <submittedName>
        <fullName evidence="2">Alpha/beta hydrolase</fullName>
    </submittedName>
</protein>
<keyword evidence="2" id="KW-0378">Hydrolase</keyword>
<dbReference type="OrthoDB" id="64996at2"/>
<dbReference type="PANTHER" id="PTHR37017">
    <property type="entry name" value="AB HYDROLASE-1 DOMAIN-CONTAINING PROTEIN-RELATED"/>
    <property type="match status" value="1"/>
</dbReference>
<dbReference type="RefSeq" id="WP_131358509.1">
    <property type="nucleotide sequence ID" value="NZ_SJKB01000006.1"/>
</dbReference>
<dbReference type="InterPro" id="IPR000073">
    <property type="entry name" value="AB_hydrolase_1"/>
</dbReference>
<dbReference type="Gene3D" id="3.40.50.1820">
    <property type="entry name" value="alpha/beta hydrolase"/>
    <property type="match status" value="1"/>
</dbReference>
<dbReference type="SUPFAM" id="SSF53474">
    <property type="entry name" value="alpha/beta-Hydrolases"/>
    <property type="match status" value="1"/>
</dbReference>
<keyword evidence="3" id="KW-1185">Reference proteome</keyword>
<evidence type="ECO:0000313" key="2">
    <source>
        <dbReference type="EMBL" id="TCC60245.1"/>
    </source>
</evidence>